<evidence type="ECO:0000256" key="8">
    <source>
        <dbReference type="HAMAP-Rule" id="MF_01307"/>
    </source>
</evidence>
<dbReference type="InterPro" id="IPR013810">
    <property type="entry name" value="Ribosomal_uS5_N"/>
</dbReference>
<dbReference type="EMBL" id="QRDP01000004">
    <property type="protein sequence ID" value="RED16473.1"/>
    <property type="molecule type" value="Genomic_DNA"/>
</dbReference>
<evidence type="ECO:0000256" key="3">
    <source>
        <dbReference type="ARBA" id="ARBA00022730"/>
    </source>
</evidence>
<dbReference type="AlphaFoldDB" id="A0A3D9FFE4"/>
<keyword evidence="13" id="KW-1185">Reference proteome</keyword>
<dbReference type="FunFam" id="3.30.230.10:FF:000002">
    <property type="entry name" value="30S ribosomal protein S5"/>
    <property type="match status" value="1"/>
</dbReference>
<gene>
    <name evidence="8" type="primary">rpsE</name>
    <name evidence="12" type="ORF">DFR46_1496</name>
</gene>
<feature type="compositionally biased region" description="Basic residues" evidence="10">
    <location>
        <begin position="25"/>
        <end position="36"/>
    </location>
</feature>
<dbReference type="Pfam" id="PF00333">
    <property type="entry name" value="Ribosomal_S5"/>
    <property type="match status" value="1"/>
</dbReference>
<keyword evidence="5 8" id="KW-0689">Ribosomal protein</keyword>
<organism evidence="12 13">
    <name type="scientific">Parasphingopyxis lamellibrachiae</name>
    <dbReference type="NCBI Taxonomy" id="680125"/>
    <lineage>
        <taxon>Bacteria</taxon>
        <taxon>Pseudomonadati</taxon>
        <taxon>Pseudomonadota</taxon>
        <taxon>Alphaproteobacteria</taxon>
        <taxon>Sphingomonadales</taxon>
        <taxon>Sphingomonadaceae</taxon>
        <taxon>Parasphingopyxis</taxon>
    </lineage>
</organism>
<dbReference type="PANTHER" id="PTHR48277">
    <property type="entry name" value="MITOCHONDRIAL RIBOSOMAL PROTEIN S5"/>
    <property type="match status" value="1"/>
</dbReference>
<comment type="subunit">
    <text evidence="8">Part of the 30S ribosomal subunit. Contacts proteins S4 and S8.</text>
</comment>
<evidence type="ECO:0000256" key="4">
    <source>
        <dbReference type="ARBA" id="ARBA00022884"/>
    </source>
</evidence>
<dbReference type="SUPFAM" id="SSF54768">
    <property type="entry name" value="dsRNA-binding domain-like"/>
    <property type="match status" value="1"/>
</dbReference>
<feature type="region of interest" description="Disordered" evidence="10">
    <location>
        <begin position="1"/>
        <end position="130"/>
    </location>
</feature>
<name>A0A3D9FFE4_9SPHN</name>
<dbReference type="Proteomes" id="UP000256310">
    <property type="component" value="Unassembled WGS sequence"/>
</dbReference>
<dbReference type="Gene3D" id="3.30.230.10">
    <property type="match status" value="1"/>
</dbReference>
<keyword evidence="6 8" id="KW-0687">Ribonucleoprotein</keyword>
<dbReference type="InterPro" id="IPR005712">
    <property type="entry name" value="Ribosomal_uS5_bac-type"/>
</dbReference>
<evidence type="ECO:0000256" key="1">
    <source>
        <dbReference type="ARBA" id="ARBA00003093"/>
    </source>
</evidence>
<keyword evidence="3 8" id="KW-0699">rRNA-binding</keyword>
<dbReference type="GO" id="GO:0015935">
    <property type="term" value="C:small ribosomal subunit"/>
    <property type="evidence" value="ECO:0007669"/>
    <property type="project" value="InterPro"/>
</dbReference>
<dbReference type="GO" id="GO:0006412">
    <property type="term" value="P:translation"/>
    <property type="evidence" value="ECO:0007669"/>
    <property type="project" value="UniProtKB-UniRule"/>
</dbReference>
<accession>A0A3D9FFE4</accession>
<dbReference type="GO" id="GO:0003735">
    <property type="term" value="F:structural constituent of ribosome"/>
    <property type="evidence" value="ECO:0007669"/>
    <property type="project" value="UniProtKB-UniRule"/>
</dbReference>
<dbReference type="PANTHER" id="PTHR48277:SF1">
    <property type="entry name" value="MITOCHONDRIAL RIBOSOMAL PROTEIN S5"/>
    <property type="match status" value="1"/>
</dbReference>
<keyword evidence="4 8" id="KW-0694">RNA-binding</keyword>
<reference evidence="12 13" key="1">
    <citation type="submission" date="2018-07" db="EMBL/GenBank/DDBJ databases">
        <title>Genomic Encyclopedia of Type Strains, Phase IV (KMG-IV): sequencing the most valuable type-strain genomes for metagenomic binning, comparative biology and taxonomic classification.</title>
        <authorList>
            <person name="Goeker M."/>
        </authorList>
    </citation>
    <scope>NUCLEOTIDE SEQUENCE [LARGE SCALE GENOMIC DNA]</scope>
    <source>
        <strain evidence="12 13">DSM 26725</strain>
    </source>
</reference>
<feature type="compositionally biased region" description="Basic and acidic residues" evidence="10">
    <location>
        <begin position="1"/>
        <end position="24"/>
    </location>
</feature>
<dbReference type="SUPFAM" id="SSF54211">
    <property type="entry name" value="Ribosomal protein S5 domain 2-like"/>
    <property type="match status" value="1"/>
</dbReference>
<feature type="domain" description="S5 DRBM" evidence="11">
    <location>
        <begin position="134"/>
        <end position="197"/>
    </location>
</feature>
<proteinExistence type="inferred from homology"/>
<dbReference type="Gene3D" id="3.30.160.20">
    <property type="match status" value="1"/>
</dbReference>
<feature type="compositionally biased region" description="Basic and acidic residues" evidence="10">
    <location>
        <begin position="37"/>
        <end position="49"/>
    </location>
</feature>
<comment type="function">
    <text evidence="8">With S4 and S12 plays an important role in translational accuracy.</text>
</comment>
<dbReference type="PROSITE" id="PS00585">
    <property type="entry name" value="RIBOSOMAL_S5"/>
    <property type="match status" value="1"/>
</dbReference>
<sequence>MMADDKKTEAAPEEAKAEETEAKKPAAKKAAPKKAAAKKEEPAAKKEAAPAEETPSAEAAAEKTDVPEPVVAEKQLAEDATTETVTPPAAEPQAKARPPRGGRGGGNNRGGNNRGGGRGRGGRDNRRDDDGEDLVEKLVHINRVSKTVKGGKRFGFAALMIVGDGKGRAGFGHGKAREVPEAIQKATAAAKKAMMRVPLRDGRTLHHDGQGRFGAGNVTVRSAPPGTGIIAGGPMRAVFESLGVADVVTKSVGTSNPYNMIRATFEALKDQSSPKSVAARRGMKIAELVQRRGDVGAEEAKAEAEAVTE</sequence>
<dbReference type="NCBIfam" id="TIGR01021">
    <property type="entry name" value="rpsE_bact"/>
    <property type="match status" value="1"/>
</dbReference>
<dbReference type="InterPro" id="IPR018192">
    <property type="entry name" value="Ribosomal_uS5_N_CS"/>
</dbReference>
<evidence type="ECO:0000313" key="12">
    <source>
        <dbReference type="EMBL" id="RED16473.1"/>
    </source>
</evidence>
<comment type="similarity">
    <text evidence="2 8 9">Belongs to the universal ribosomal protein uS5 family.</text>
</comment>
<feature type="compositionally biased region" description="Basic and acidic residues" evidence="10">
    <location>
        <begin position="121"/>
        <end position="130"/>
    </location>
</feature>
<dbReference type="GO" id="GO:0042254">
    <property type="term" value="P:ribosome biogenesis"/>
    <property type="evidence" value="ECO:0007669"/>
    <property type="project" value="UniProtKB-ARBA"/>
</dbReference>
<evidence type="ECO:0000259" key="11">
    <source>
        <dbReference type="PROSITE" id="PS50881"/>
    </source>
</evidence>
<dbReference type="InterPro" id="IPR005324">
    <property type="entry name" value="Ribosomal_uS5_C"/>
</dbReference>
<comment type="domain">
    <text evidence="8">The N-terminal domain interacts with the head of the 30S subunit; the C-terminal domain interacts with the body and contacts protein S4. The interaction surface between S4 and S5 is involved in control of translational fidelity.</text>
</comment>
<evidence type="ECO:0000256" key="5">
    <source>
        <dbReference type="ARBA" id="ARBA00022980"/>
    </source>
</evidence>
<dbReference type="Pfam" id="PF03719">
    <property type="entry name" value="Ribosomal_S5_C"/>
    <property type="match status" value="1"/>
</dbReference>
<evidence type="ECO:0000313" key="13">
    <source>
        <dbReference type="Proteomes" id="UP000256310"/>
    </source>
</evidence>
<dbReference type="GO" id="GO:0019843">
    <property type="term" value="F:rRNA binding"/>
    <property type="evidence" value="ECO:0007669"/>
    <property type="project" value="UniProtKB-UniRule"/>
</dbReference>
<dbReference type="GO" id="GO:0005737">
    <property type="term" value="C:cytoplasm"/>
    <property type="evidence" value="ECO:0007669"/>
    <property type="project" value="UniProtKB-ARBA"/>
</dbReference>
<dbReference type="PROSITE" id="PS50881">
    <property type="entry name" value="S5_DSRBD"/>
    <property type="match status" value="1"/>
</dbReference>
<dbReference type="InterPro" id="IPR014721">
    <property type="entry name" value="Ribsml_uS5_D2-typ_fold_subgr"/>
</dbReference>
<evidence type="ECO:0000256" key="10">
    <source>
        <dbReference type="SAM" id="MobiDB-lite"/>
    </source>
</evidence>
<dbReference type="InterPro" id="IPR020568">
    <property type="entry name" value="Ribosomal_Su5_D2-typ_SF"/>
</dbReference>
<feature type="compositionally biased region" description="Low complexity" evidence="10">
    <location>
        <begin position="78"/>
        <end position="92"/>
    </location>
</feature>
<feature type="compositionally biased region" description="Gly residues" evidence="10">
    <location>
        <begin position="101"/>
        <end position="119"/>
    </location>
</feature>
<evidence type="ECO:0000256" key="7">
    <source>
        <dbReference type="ARBA" id="ARBA00035255"/>
    </source>
</evidence>
<dbReference type="InterPro" id="IPR000851">
    <property type="entry name" value="Ribosomal_uS5"/>
</dbReference>
<comment type="function">
    <text evidence="1 8">Located at the back of the 30S subunit body where it stabilizes the conformation of the head with respect to the body.</text>
</comment>
<protein>
    <recommendedName>
        <fullName evidence="7 8">Small ribosomal subunit protein uS5</fullName>
    </recommendedName>
</protein>
<comment type="caution">
    <text evidence="12">The sequence shown here is derived from an EMBL/GenBank/DDBJ whole genome shotgun (WGS) entry which is preliminary data.</text>
</comment>
<dbReference type="HAMAP" id="MF_01307_B">
    <property type="entry name" value="Ribosomal_uS5_B"/>
    <property type="match status" value="1"/>
</dbReference>
<evidence type="ECO:0000256" key="6">
    <source>
        <dbReference type="ARBA" id="ARBA00023274"/>
    </source>
</evidence>
<dbReference type="FunFam" id="3.30.160.20:FF:000001">
    <property type="entry name" value="30S ribosomal protein S5"/>
    <property type="match status" value="1"/>
</dbReference>
<evidence type="ECO:0000256" key="9">
    <source>
        <dbReference type="RuleBase" id="RU003823"/>
    </source>
</evidence>
<evidence type="ECO:0000256" key="2">
    <source>
        <dbReference type="ARBA" id="ARBA00008945"/>
    </source>
</evidence>